<gene>
    <name evidence="2" type="ORF">CDSM653_00094</name>
</gene>
<dbReference type="Proteomes" id="UP000010146">
    <property type="component" value="Unassembled WGS sequence"/>
</dbReference>
<dbReference type="Gene3D" id="3.30.1340.10">
    <property type="entry name" value="HPr-like"/>
    <property type="match status" value="1"/>
</dbReference>
<evidence type="ECO:0000313" key="2">
    <source>
        <dbReference type="EMBL" id="KKC30844.1"/>
    </source>
</evidence>
<feature type="domain" description="HPr" evidence="1">
    <location>
        <begin position="15"/>
        <end position="70"/>
    </location>
</feature>
<evidence type="ECO:0000313" key="3">
    <source>
        <dbReference type="Proteomes" id="UP000010146"/>
    </source>
</evidence>
<reference evidence="2 3" key="1">
    <citation type="submission" date="2008-07" db="EMBL/GenBank/DDBJ databases">
        <authorList>
            <person name="Gonzalez J."/>
            <person name="Sokolova T."/>
            <person name="Ferriera S."/>
            <person name="Johnson J."/>
            <person name="Kravitz S."/>
            <person name="Beeson K."/>
            <person name="Sutton G."/>
            <person name="Rogers Y.-H."/>
            <person name="Friedman R."/>
            <person name="Frazier M."/>
            <person name="Venter J.C."/>
        </authorList>
    </citation>
    <scope>NUCLEOTIDE SEQUENCE [LARGE SCALE GENOMIC DNA]</scope>
    <source>
        <strain evidence="2 3">DSM 12653</strain>
    </source>
</reference>
<proteinExistence type="predicted"/>
<dbReference type="RefSeq" id="WP_011024623.1">
    <property type="nucleotide sequence ID" value="NZ_ABXP02000017.1"/>
</dbReference>
<dbReference type="Pfam" id="PF00381">
    <property type="entry name" value="PTS-HPr"/>
    <property type="match status" value="1"/>
</dbReference>
<dbReference type="InterPro" id="IPR035895">
    <property type="entry name" value="HPr-like_sf"/>
</dbReference>
<sequence length="80" mass="9196">MKEIKVKLSTIESVKRFVEKTSKYPFEIDVVSGRYVIDAKSIMGLFSLNLENVLTVVAHTDNEEEMKKLEEDLKEFAAQN</sequence>
<protein>
    <recommendedName>
        <fullName evidence="1">HPr domain-containing protein</fullName>
    </recommendedName>
</protein>
<dbReference type="AlphaFoldDB" id="A0A0F5PSQ0"/>
<organism evidence="2 3">
    <name type="scientific">Caldanaerobacter subterraneus subsp. pacificus DSM 12653</name>
    <dbReference type="NCBI Taxonomy" id="391606"/>
    <lineage>
        <taxon>Bacteria</taxon>
        <taxon>Bacillati</taxon>
        <taxon>Bacillota</taxon>
        <taxon>Clostridia</taxon>
        <taxon>Thermoanaerobacterales</taxon>
        <taxon>Thermoanaerobacteraceae</taxon>
        <taxon>Caldanaerobacter</taxon>
    </lineage>
</organism>
<dbReference type="InterPro" id="IPR000032">
    <property type="entry name" value="HPr-like"/>
</dbReference>
<comment type="caution">
    <text evidence="2">The sequence shown here is derived from an EMBL/GenBank/DDBJ whole genome shotgun (WGS) entry which is preliminary data.</text>
</comment>
<reference evidence="3" key="3">
    <citation type="submission" date="2015-02" db="EMBL/GenBank/DDBJ databases">
        <title>Genome analysis of three genomes within the thermophilic hydrogenogenic bacterial species Caldanaerobacter subterraneus.</title>
        <authorList>
            <person name="Sant'Anna F.H."/>
            <person name="Lebedinsky A."/>
            <person name="Sokolova T."/>
            <person name="Robb F.T."/>
            <person name="Gonzalez J.M."/>
        </authorList>
    </citation>
    <scope>NUCLEOTIDE SEQUENCE [LARGE SCALE GENOMIC DNA]</scope>
    <source>
        <strain evidence="3">DSM 12653</strain>
    </source>
</reference>
<name>A0A0F5PSQ0_9THEO</name>
<accession>A0A0F5PSQ0</accession>
<dbReference type="SUPFAM" id="SSF55594">
    <property type="entry name" value="HPr-like"/>
    <property type="match status" value="1"/>
</dbReference>
<dbReference type="EMBL" id="ABXP02000017">
    <property type="protein sequence ID" value="KKC30844.1"/>
    <property type="molecule type" value="Genomic_DNA"/>
</dbReference>
<reference evidence="2 3" key="2">
    <citation type="journal article" date="2015" name="BMC Genomics">
        <title>Analysis of three genomes within the thermophilic bacterial species Caldanaerobacter subterraneus with a focus on carbon monoxide dehydrogenase evolution and hydrolase diversity.</title>
        <authorList>
            <person name="Sant'Anna F.H."/>
            <person name="Lebedinsky A.V."/>
            <person name="Sokolova T.G."/>
            <person name="Robb F.T."/>
            <person name="Gonzalez J.M."/>
        </authorList>
    </citation>
    <scope>NUCLEOTIDE SEQUENCE [LARGE SCALE GENOMIC DNA]</scope>
    <source>
        <strain evidence="2 3">DSM 12653</strain>
    </source>
</reference>
<evidence type="ECO:0000259" key="1">
    <source>
        <dbReference type="Pfam" id="PF00381"/>
    </source>
</evidence>